<dbReference type="RefSeq" id="WP_160372776.1">
    <property type="nucleotide sequence ID" value="NZ_WSTB01000001.1"/>
</dbReference>
<sequence>MLLLLGACDKDDSSKTPLEQLPALTSVGANTAGCLVNGEALLPKGAGTNKLFCQYNDQNDFSVAISEKINDQIRTVNVASLNQKLEVNKVYQLKECGDDSKYGEYIIIYPDFNHVDYGTNSTITGELKITNHNIDKATISGTFWFDAVNKSGDKIQVREGRFDMEY</sequence>
<dbReference type="AlphaFoldDB" id="A0A6I4NP07"/>
<evidence type="ECO:0000313" key="1">
    <source>
        <dbReference type="EMBL" id="MWB92827.1"/>
    </source>
</evidence>
<evidence type="ECO:0000313" key="2">
    <source>
        <dbReference type="Proteomes" id="UP000471501"/>
    </source>
</evidence>
<dbReference type="Pfam" id="PF19765">
    <property type="entry name" value="DUF6252"/>
    <property type="match status" value="1"/>
</dbReference>
<reference evidence="1 2" key="1">
    <citation type="submission" date="2019-12" db="EMBL/GenBank/DDBJ databases">
        <authorList>
            <person name="Kim Y.S."/>
        </authorList>
    </citation>
    <scope>NUCLEOTIDE SEQUENCE [LARGE SCALE GENOMIC DNA]</scope>
    <source>
        <strain evidence="1 2">GA093</strain>
    </source>
</reference>
<gene>
    <name evidence="1" type="ORF">GON26_00460</name>
</gene>
<proteinExistence type="predicted"/>
<comment type="caution">
    <text evidence="1">The sequence shown here is derived from an EMBL/GenBank/DDBJ whole genome shotgun (WGS) entry which is preliminary data.</text>
</comment>
<dbReference type="Proteomes" id="UP000471501">
    <property type="component" value="Unassembled WGS sequence"/>
</dbReference>
<protein>
    <submittedName>
        <fullName evidence="1">Uncharacterized protein</fullName>
    </submittedName>
</protein>
<accession>A0A6I4NP07</accession>
<keyword evidence="2" id="KW-1185">Reference proteome</keyword>
<organism evidence="1 2">
    <name type="scientific">Flavobacterium hydrocarbonoxydans</name>
    <dbReference type="NCBI Taxonomy" id="2683249"/>
    <lineage>
        <taxon>Bacteria</taxon>
        <taxon>Pseudomonadati</taxon>
        <taxon>Bacteroidota</taxon>
        <taxon>Flavobacteriia</taxon>
        <taxon>Flavobacteriales</taxon>
        <taxon>Flavobacteriaceae</taxon>
        <taxon>Flavobacterium</taxon>
    </lineage>
</organism>
<dbReference type="InterPro" id="IPR046219">
    <property type="entry name" value="DUF6252"/>
</dbReference>
<name>A0A6I4NP07_9FLAO</name>
<dbReference type="EMBL" id="WSTB01000001">
    <property type="protein sequence ID" value="MWB92827.1"/>
    <property type="molecule type" value="Genomic_DNA"/>
</dbReference>